<evidence type="ECO:0000256" key="3">
    <source>
        <dbReference type="ARBA" id="ARBA00022692"/>
    </source>
</evidence>
<evidence type="ECO:0000256" key="2">
    <source>
        <dbReference type="ARBA" id="ARBA00005467"/>
    </source>
</evidence>
<gene>
    <name evidence="7" type="ORF">BESB_080220</name>
</gene>
<dbReference type="InterPro" id="IPR008564">
    <property type="entry name" value="TVP23-like"/>
</dbReference>
<dbReference type="GO" id="GO:0009306">
    <property type="term" value="P:protein secretion"/>
    <property type="evidence" value="ECO:0007669"/>
    <property type="project" value="TreeGrafter"/>
</dbReference>
<evidence type="ECO:0000256" key="4">
    <source>
        <dbReference type="ARBA" id="ARBA00022989"/>
    </source>
</evidence>
<dbReference type="Proteomes" id="UP000224006">
    <property type="component" value="Chromosome VII"/>
</dbReference>
<dbReference type="GeneID" id="40312949"/>
<accession>A0A2A9MCY2</accession>
<organism evidence="7 8">
    <name type="scientific">Besnoitia besnoiti</name>
    <name type="common">Apicomplexan protozoan</name>
    <dbReference type="NCBI Taxonomy" id="94643"/>
    <lineage>
        <taxon>Eukaryota</taxon>
        <taxon>Sar</taxon>
        <taxon>Alveolata</taxon>
        <taxon>Apicomplexa</taxon>
        <taxon>Conoidasida</taxon>
        <taxon>Coccidia</taxon>
        <taxon>Eucoccidiorida</taxon>
        <taxon>Eimeriorina</taxon>
        <taxon>Sarcocystidae</taxon>
        <taxon>Besnoitia</taxon>
    </lineage>
</organism>
<comment type="similarity">
    <text evidence="2 6">Belongs to the TVP23 family.</text>
</comment>
<name>A0A2A9MCY2_BESBE</name>
<proteinExistence type="inferred from homology"/>
<reference evidence="7 8" key="1">
    <citation type="submission" date="2017-09" db="EMBL/GenBank/DDBJ databases">
        <title>Genome sequencing of Besnoitia besnoiti strain Bb-Ger1.</title>
        <authorList>
            <person name="Schares G."/>
            <person name="Venepally P."/>
            <person name="Lorenzi H.A."/>
        </authorList>
    </citation>
    <scope>NUCLEOTIDE SEQUENCE [LARGE SCALE GENOMIC DNA]</scope>
    <source>
        <strain evidence="7 8">Bb-Ger1</strain>
    </source>
</reference>
<dbReference type="PANTHER" id="PTHR13019">
    <property type="entry name" value="GOLGI APPARATUS MEMBRANE PROTEIN TVP23"/>
    <property type="match status" value="1"/>
</dbReference>
<feature type="transmembrane region" description="Helical" evidence="6">
    <location>
        <begin position="108"/>
        <end position="125"/>
    </location>
</feature>
<dbReference type="EMBL" id="NWUJ01000008">
    <property type="protein sequence ID" value="PFH33806.1"/>
    <property type="molecule type" value="Genomic_DNA"/>
</dbReference>
<evidence type="ECO:0000313" key="7">
    <source>
        <dbReference type="EMBL" id="PFH33806.1"/>
    </source>
</evidence>
<keyword evidence="5 6" id="KW-0472">Membrane</keyword>
<protein>
    <recommendedName>
        <fullName evidence="6">Golgi apparatus membrane protein TVP23 homolog</fullName>
    </recommendedName>
</protein>
<evidence type="ECO:0000313" key="8">
    <source>
        <dbReference type="Proteomes" id="UP000224006"/>
    </source>
</evidence>
<dbReference type="PANTHER" id="PTHR13019:SF7">
    <property type="entry name" value="GOLGI APPARATUS MEMBRANE PROTEIN TVP23"/>
    <property type="match status" value="1"/>
</dbReference>
<dbReference type="AlphaFoldDB" id="A0A2A9MCY2"/>
<dbReference type="RefSeq" id="XP_029217815.1">
    <property type="nucleotide sequence ID" value="XM_029366384.1"/>
</dbReference>
<feature type="transmembrane region" description="Helical" evidence="6">
    <location>
        <begin position="168"/>
        <end position="186"/>
    </location>
</feature>
<dbReference type="Pfam" id="PF05832">
    <property type="entry name" value="DUF846"/>
    <property type="match status" value="1"/>
</dbReference>
<keyword evidence="3 6" id="KW-0812">Transmembrane</keyword>
<sequence>MINLDAAPNGFAPASGKDVEGFSFLSSASVSTAAGSTGVAASRGSGGYVTSSLDASSSSASLPPFVQRWFTGARHPAVCLFHLCFKIAALATYLAGGCLLLFLSDGEIFIFVTTLVFLVLDFWTVKNVSGRILVGMRWWSSVDAAGNSHWVFERAEDGREVNTVEWRVFWFGSYAWAATWLVLSVMKLLELQLFWFLLCAVGLTLATTNLMAYQRCSSQSGVNPSAFRGLPSLGDMPQAAGSAAQGIRDWLAAQAGAAAVQNVLGRVGLGGPGRAGGMGR</sequence>
<evidence type="ECO:0000256" key="6">
    <source>
        <dbReference type="RuleBase" id="RU361206"/>
    </source>
</evidence>
<keyword evidence="4 6" id="KW-1133">Transmembrane helix</keyword>
<comment type="subcellular location">
    <subcellularLocation>
        <location evidence="1 6">Membrane</location>
        <topology evidence="1 6">Multi-pass membrane protein</topology>
    </subcellularLocation>
</comment>
<dbReference type="GO" id="GO:0016192">
    <property type="term" value="P:vesicle-mediated transport"/>
    <property type="evidence" value="ECO:0007669"/>
    <property type="project" value="TreeGrafter"/>
</dbReference>
<dbReference type="OrthoDB" id="2151161at2759"/>
<dbReference type="KEGG" id="bbes:BESB_080220"/>
<dbReference type="GO" id="GO:0000139">
    <property type="term" value="C:Golgi membrane"/>
    <property type="evidence" value="ECO:0007669"/>
    <property type="project" value="TreeGrafter"/>
</dbReference>
<feature type="transmembrane region" description="Helical" evidence="6">
    <location>
        <begin position="192"/>
        <end position="213"/>
    </location>
</feature>
<evidence type="ECO:0000256" key="5">
    <source>
        <dbReference type="ARBA" id="ARBA00023136"/>
    </source>
</evidence>
<dbReference type="STRING" id="94643.A0A2A9MCY2"/>
<dbReference type="VEuPathDB" id="ToxoDB:BESB_080220"/>
<comment type="caution">
    <text evidence="7">The sequence shown here is derived from an EMBL/GenBank/DDBJ whole genome shotgun (WGS) entry which is preliminary data.</text>
</comment>
<keyword evidence="8" id="KW-1185">Reference proteome</keyword>
<evidence type="ECO:0000256" key="1">
    <source>
        <dbReference type="ARBA" id="ARBA00004141"/>
    </source>
</evidence>
<feature type="transmembrane region" description="Helical" evidence="6">
    <location>
        <begin position="77"/>
        <end position="102"/>
    </location>
</feature>